<name>A0AAE0AEF5_9ROSI</name>
<gene>
    <name evidence="1" type="ORF">Dsin_017115</name>
</gene>
<dbReference type="PANTHER" id="PTHR46481">
    <property type="entry name" value="ZINC FINGER BED DOMAIN-CONTAINING PROTEIN 4"/>
    <property type="match status" value="1"/>
</dbReference>
<proteinExistence type="predicted"/>
<protein>
    <submittedName>
        <fullName evidence="1">Uncharacterized protein</fullName>
    </submittedName>
</protein>
<dbReference type="PANTHER" id="PTHR46481:SF11">
    <property type="entry name" value="ZINC FINGER BED DOMAIN-CONTAINING PROTEIN RICESLEEPER 2-LIKE"/>
    <property type="match status" value="1"/>
</dbReference>
<dbReference type="Proteomes" id="UP001281410">
    <property type="component" value="Unassembled WGS sequence"/>
</dbReference>
<sequence length="129" mass="15209">MIGLLLDKRVPSSLIMYGQLFHMRCAVNLIVKSGLEVIECGVEKIRESVAFWTATPKRMEKFEEAARQLSLDYNKRLVLDCKTRWNSTYLMLSVALNDKDVFYRLKQRESQYRSLPEEKDWELKKCVIN</sequence>
<reference evidence="1" key="1">
    <citation type="journal article" date="2023" name="Plant J.">
        <title>Genome sequences and population genomics provide insights into the demographic history, inbreeding, and mutation load of two 'living fossil' tree species of Dipteronia.</title>
        <authorList>
            <person name="Feng Y."/>
            <person name="Comes H.P."/>
            <person name="Chen J."/>
            <person name="Zhu S."/>
            <person name="Lu R."/>
            <person name="Zhang X."/>
            <person name="Li P."/>
            <person name="Qiu J."/>
            <person name="Olsen K.M."/>
            <person name="Qiu Y."/>
        </authorList>
    </citation>
    <scope>NUCLEOTIDE SEQUENCE</scope>
    <source>
        <strain evidence="1">NBL</strain>
    </source>
</reference>
<dbReference type="AlphaFoldDB" id="A0AAE0AEF5"/>
<dbReference type="InterPro" id="IPR052035">
    <property type="entry name" value="ZnF_BED_domain_contain"/>
</dbReference>
<dbReference type="SUPFAM" id="SSF53098">
    <property type="entry name" value="Ribonuclease H-like"/>
    <property type="match status" value="1"/>
</dbReference>
<evidence type="ECO:0000313" key="1">
    <source>
        <dbReference type="EMBL" id="KAK3212409.1"/>
    </source>
</evidence>
<evidence type="ECO:0000313" key="2">
    <source>
        <dbReference type="Proteomes" id="UP001281410"/>
    </source>
</evidence>
<keyword evidence="2" id="KW-1185">Reference proteome</keyword>
<accession>A0AAE0AEF5</accession>
<dbReference type="InterPro" id="IPR012337">
    <property type="entry name" value="RNaseH-like_sf"/>
</dbReference>
<organism evidence="1 2">
    <name type="scientific">Dipteronia sinensis</name>
    <dbReference type="NCBI Taxonomy" id="43782"/>
    <lineage>
        <taxon>Eukaryota</taxon>
        <taxon>Viridiplantae</taxon>
        <taxon>Streptophyta</taxon>
        <taxon>Embryophyta</taxon>
        <taxon>Tracheophyta</taxon>
        <taxon>Spermatophyta</taxon>
        <taxon>Magnoliopsida</taxon>
        <taxon>eudicotyledons</taxon>
        <taxon>Gunneridae</taxon>
        <taxon>Pentapetalae</taxon>
        <taxon>rosids</taxon>
        <taxon>malvids</taxon>
        <taxon>Sapindales</taxon>
        <taxon>Sapindaceae</taxon>
        <taxon>Hippocastanoideae</taxon>
        <taxon>Acereae</taxon>
        <taxon>Dipteronia</taxon>
    </lineage>
</organism>
<dbReference type="EMBL" id="JANJYJ010000005">
    <property type="protein sequence ID" value="KAK3212409.1"/>
    <property type="molecule type" value="Genomic_DNA"/>
</dbReference>
<comment type="caution">
    <text evidence="1">The sequence shown here is derived from an EMBL/GenBank/DDBJ whole genome shotgun (WGS) entry which is preliminary data.</text>
</comment>